<reference evidence="1 2" key="1">
    <citation type="submission" date="2018-12" db="EMBL/GenBank/DDBJ databases">
        <authorList>
            <person name="Grouzdev D.S."/>
            <person name="Krutkina M.S."/>
        </authorList>
    </citation>
    <scope>NUCLEOTIDE SEQUENCE [LARGE SCALE GENOMIC DNA]</scope>
    <source>
        <strain evidence="1 2">RmlP026</strain>
    </source>
</reference>
<accession>A0A4Q2U8H5</accession>
<sequence length="109" mass="12189">MIIPFKDPCRSRVDPEVLGRQIWDEIHRLYVEWANAVEMQDDVQALIMEQQVRVFALVYASLVLDGHAVTTGRKAIVRSIYARLGGADTINVVAMVNAVIAREEAAARP</sequence>
<keyword evidence="2" id="KW-1185">Reference proteome</keyword>
<gene>
    <name evidence="1" type="ORF">D3273_14200</name>
</gene>
<reference evidence="1 2" key="2">
    <citation type="submission" date="2019-02" db="EMBL/GenBank/DDBJ databases">
        <title>'Lichenibacterium ramalinii' gen. nov. sp. nov., 'Lichenibacterium minor' gen. nov. sp. nov.</title>
        <authorList>
            <person name="Pankratov T."/>
        </authorList>
    </citation>
    <scope>NUCLEOTIDE SEQUENCE [LARGE SCALE GENOMIC DNA]</scope>
    <source>
        <strain evidence="1 2">RmlP026</strain>
    </source>
</reference>
<dbReference type="Proteomes" id="UP000290759">
    <property type="component" value="Unassembled WGS sequence"/>
</dbReference>
<evidence type="ECO:0000313" key="1">
    <source>
        <dbReference type="EMBL" id="RYC31266.1"/>
    </source>
</evidence>
<dbReference type="EMBL" id="QYBB01000015">
    <property type="protein sequence ID" value="RYC31266.1"/>
    <property type="molecule type" value="Genomic_DNA"/>
</dbReference>
<comment type="caution">
    <text evidence="1">The sequence shown here is derived from an EMBL/GenBank/DDBJ whole genome shotgun (WGS) entry which is preliminary data.</text>
</comment>
<dbReference type="AlphaFoldDB" id="A0A4Q2U8H5"/>
<proteinExistence type="predicted"/>
<organism evidence="1 2">
    <name type="scientific">Lichenibacterium minor</name>
    <dbReference type="NCBI Taxonomy" id="2316528"/>
    <lineage>
        <taxon>Bacteria</taxon>
        <taxon>Pseudomonadati</taxon>
        <taxon>Pseudomonadota</taxon>
        <taxon>Alphaproteobacteria</taxon>
        <taxon>Hyphomicrobiales</taxon>
        <taxon>Lichenihabitantaceae</taxon>
        <taxon>Lichenibacterium</taxon>
    </lineage>
</organism>
<dbReference type="RefSeq" id="WP_129227549.1">
    <property type="nucleotide sequence ID" value="NZ_QYBB01000015.1"/>
</dbReference>
<evidence type="ECO:0000313" key="2">
    <source>
        <dbReference type="Proteomes" id="UP000290759"/>
    </source>
</evidence>
<protein>
    <submittedName>
        <fullName evidence="1">Uncharacterized protein</fullName>
    </submittedName>
</protein>
<name>A0A4Q2U8H5_9HYPH</name>